<sequence>MANRFAQTGDGKAPTFFIPASYKGHQISKPTISPPKTAGPLSGNHVTSPTKRLESGQSIDSNSMLNPGTTGINTFSQINNNSNTNNKSANVNNAPRPGAKPGESQQSAYLLASPSGVLDLSLYNFVPAQNKNNTTTTKAANGKSGNGQMNGTNTNGLGEDNAETLDLVDGGEVSVVPKEKKRRRFRRPRRNSKLDKLIRLLEDKRVGDDDENAEELEDLQMPRLRKVLNIIFVTLGVCFLLAVIIVIMYTTIAT</sequence>
<feature type="compositionally biased region" description="Low complexity" evidence="1">
    <location>
        <begin position="73"/>
        <end position="93"/>
    </location>
</feature>
<dbReference type="Proteomes" id="UP000272942">
    <property type="component" value="Unassembled WGS sequence"/>
</dbReference>
<dbReference type="AlphaFoldDB" id="A0A183AAS6"/>
<evidence type="ECO:0000313" key="3">
    <source>
        <dbReference type="EMBL" id="VDP71489.1"/>
    </source>
</evidence>
<keyword evidence="2" id="KW-1133">Transmembrane helix</keyword>
<name>A0A183AAS6_9TREM</name>
<keyword evidence="2" id="KW-0472">Membrane</keyword>
<feature type="region of interest" description="Disordered" evidence="1">
    <location>
        <begin position="132"/>
        <end position="162"/>
    </location>
</feature>
<organism evidence="5">
    <name type="scientific">Echinostoma caproni</name>
    <dbReference type="NCBI Taxonomy" id="27848"/>
    <lineage>
        <taxon>Eukaryota</taxon>
        <taxon>Metazoa</taxon>
        <taxon>Spiralia</taxon>
        <taxon>Lophotrochozoa</taxon>
        <taxon>Platyhelminthes</taxon>
        <taxon>Trematoda</taxon>
        <taxon>Digenea</taxon>
        <taxon>Plagiorchiida</taxon>
        <taxon>Echinostomata</taxon>
        <taxon>Echinostomatoidea</taxon>
        <taxon>Echinostomatidae</taxon>
        <taxon>Echinostoma</taxon>
    </lineage>
</organism>
<feature type="region of interest" description="Disordered" evidence="1">
    <location>
        <begin position="26"/>
        <end position="107"/>
    </location>
</feature>
<proteinExistence type="predicted"/>
<keyword evidence="4" id="KW-1185">Reference proteome</keyword>
<accession>A0A183AAS6</accession>
<protein>
    <submittedName>
        <fullName evidence="3 5">Uncharacterized protein</fullName>
    </submittedName>
</protein>
<evidence type="ECO:0000256" key="1">
    <source>
        <dbReference type="SAM" id="MobiDB-lite"/>
    </source>
</evidence>
<feature type="compositionally biased region" description="Low complexity" evidence="1">
    <location>
        <begin position="132"/>
        <end position="158"/>
    </location>
</feature>
<feature type="compositionally biased region" description="Polar residues" evidence="1">
    <location>
        <begin position="44"/>
        <end position="72"/>
    </location>
</feature>
<feature type="transmembrane region" description="Helical" evidence="2">
    <location>
        <begin position="227"/>
        <end position="252"/>
    </location>
</feature>
<dbReference type="EMBL" id="UZAN01040955">
    <property type="protein sequence ID" value="VDP71489.1"/>
    <property type="molecule type" value="Genomic_DNA"/>
</dbReference>
<reference evidence="3 4" key="2">
    <citation type="submission" date="2018-11" db="EMBL/GenBank/DDBJ databases">
        <authorList>
            <consortium name="Pathogen Informatics"/>
        </authorList>
    </citation>
    <scope>NUCLEOTIDE SEQUENCE [LARGE SCALE GENOMIC DNA]</scope>
    <source>
        <strain evidence="3 4">Egypt</strain>
    </source>
</reference>
<keyword evidence="2" id="KW-0812">Transmembrane</keyword>
<evidence type="ECO:0000313" key="4">
    <source>
        <dbReference type="Proteomes" id="UP000272942"/>
    </source>
</evidence>
<gene>
    <name evidence="3" type="ORF">ECPE_LOCUS4061</name>
</gene>
<dbReference type="WBParaSite" id="ECPE_0000406801-mRNA-1">
    <property type="protein sequence ID" value="ECPE_0000406801-mRNA-1"/>
    <property type="gene ID" value="ECPE_0000406801"/>
</dbReference>
<dbReference type="OrthoDB" id="6256667at2759"/>
<evidence type="ECO:0000256" key="2">
    <source>
        <dbReference type="SAM" id="Phobius"/>
    </source>
</evidence>
<evidence type="ECO:0000313" key="5">
    <source>
        <dbReference type="WBParaSite" id="ECPE_0000406801-mRNA-1"/>
    </source>
</evidence>
<reference evidence="5" key="1">
    <citation type="submission" date="2016-06" db="UniProtKB">
        <authorList>
            <consortium name="WormBaseParasite"/>
        </authorList>
    </citation>
    <scope>IDENTIFICATION</scope>
</reference>